<organism evidence="3 4">
    <name type="scientific">Candidatus Wolfebacteria bacterium RIFOXYB1_FULL_54_12</name>
    <dbReference type="NCBI Taxonomy" id="1802559"/>
    <lineage>
        <taxon>Bacteria</taxon>
        <taxon>Candidatus Wolfeibacteriota</taxon>
    </lineage>
</organism>
<dbReference type="InterPro" id="IPR010982">
    <property type="entry name" value="Lambda_DNA-bd_dom_sf"/>
</dbReference>
<feature type="domain" description="HTH cro/C1-type" evidence="2">
    <location>
        <begin position="37"/>
        <end position="79"/>
    </location>
</feature>
<dbReference type="SUPFAM" id="SSF55608">
    <property type="entry name" value="Homing endonucleases"/>
    <property type="match status" value="1"/>
</dbReference>
<evidence type="ECO:0000259" key="2">
    <source>
        <dbReference type="PROSITE" id="PS50943"/>
    </source>
</evidence>
<dbReference type="CDD" id="cd00093">
    <property type="entry name" value="HTH_XRE"/>
    <property type="match status" value="1"/>
</dbReference>
<evidence type="ECO:0000313" key="3">
    <source>
        <dbReference type="EMBL" id="OGM92685.1"/>
    </source>
</evidence>
<dbReference type="InterPro" id="IPR027434">
    <property type="entry name" value="Homing_endonucl"/>
</dbReference>
<accession>A0A1F8DY18</accession>
<dbReference type="InterPro" id="IPR004042">
    <property type="entry name" value="Intein_endonuc_central"/>
</dbReference>
<dbReference type="InterPro" id="IPR004860">
    <property type="entry name" value="LAGLIDADG_dom"/>
</dbReference>
<dbReference type="AlphaFoldDB" id="A0A1F8DY18"/>
<comment type="caution">
    <text evidence="3">The sequence shown here is derived from an EMBL/GenBank/DDBJ whole genome shotgun (WGS) entry which is preliminary data.</text>
</comment>
<proteinExistence type="predicted"/>
<dbReference type="SUPFAM" id="SSF47413">
    <property type="entry name" value="lambda repressor-like DNA-binding domains"/>
    <property type="match status" value="1"/>
</dbReference>
<feature type="domain" description="DOD-type homing endonuclease" evidence="1">
    <location>
        <begin position="150"/>
        <end position="298"/>
    </location>
</feature>
<dbReference type="Gene3D" id="1.10.260.40">
    <property type="entry name" value="lambda repressor-like DNA-binding domains"/>
    <property type="match status" value="1"/>
</dbReference>
<reference evidence="3 4" key="1">
    <citation type="journal article" date="2016" name="Nat. Commun.">
        <title>Thousands of microbial genomes shed light on interconnected biogeochemical processes in an aquifer system.</title>
        <authorList>
            <person name="Anantharaman K."/>
            <person name="Brown C.T."/>
            <person name="Hug L.A."/>
            <person name="Sharon I."/>
            <person name="Castelle C.J."/>
            <person name="Probst A.J."/>
            <person name="Thomas B.C."/>
            <person name="Singh A."/>
            <person name="Wilkins M.J."/>
            <person name="Karaoz U."/>
            <person name="Brodie E.L."/>
            <person name="Williams K.H."/>
            <person name="Hubbard S.S."/>
            <person name="Banfield J.F."/>
        </authorList>
    </citation>
    <scope>NUCLEOTIDE SEQUENCE [LARGE SCALE GENOMIC DNA]</scope>
</reference>
<protein>
    <submittedName>
        <fullName evidence="3">Uncharacterized protein</fullName>
    </submittedName>
</protein>
<evidence type="ECO:0000259" key="1">
    <source>
        <dbReference type="PROSITE" id="PS50819"/>
    </source>
</evidence>
<dbReference type="PROSITE" id="PS50819">
    <property type="entry name" value="INTEIN_ENDONUCLEASE"/>
    <property type="match status" value="1"/>
</dbReference>
<dbReference type="PROSITE" id="PS50943">
    <property type="entry name" value="HTH_CROC1"/>
    <property type="match status" value="1"/>
</dbReference>
<sequence length="341" mass="39520">MQEVFNTKIQKRIIFAKGKQNEFVIHAKDVSGLSWIELAERVGIHRRTLSDWRRERYTISESGLDKICEIAKIKRPLDLTTRDAFWYTSIGGKIAGRSNFKKYGRVGGDPEKRKKAWAKWWDETGKFNPPRNCCPKEIKIPKEDERLAEFIGIMLGDGGMTKTQVRVTLNSKTDAEYVKFVQNLIKTLFDVEPSLQIVESRTTTDVIVSRVKLVAFCESIGLKVGSKLKNGSDIPKWINKNDAFKMNCIRGLFDTDGCIFGERHKIKNKTYEYPRWAFVSASEYLLQSTFTILRELDFSPKIRNNRSVQLESRADIIRYFEVIGTSNLKHRNRFNRILFKS</sequence>
<dbReference type="GO" id="GO:0003677">
    <property type="term" value="F:DNA binding"/>
    <property type="evidence" value="ECO:0007669"/>
    <property type="project" value="InterPro"/>
</dbReference>
<dbReference type="InterPro" id="IPR001387">
    <property type="entry name" value="Cro/C1-type_HTH"/>
</dbReference>
<dbReference type="GO" id="GO:0004519">
    <property type="term" value="F:endonuclease activity"/>
    <property type="evidence" value="ECO:0007669"/>
    <property type="project" value="InterPro"/>
</dbReference>
<dbReference type="Proteomes" id="UP000176422">
    <property type="component" value="Unassembled WGS sequence"/>
</dbReference>
<gene>
    <name evidence="3" type="ORF">A2372_00585</name>
</gene>
<dbReference type="Gene3D" id="3.10.28.10">
    <property type="entry name" value="Homing endonucleases"/>
    <property type="match status" value="1"/>
</dbReference>
<name>A0A1F8DY18_9BACT</name>
<dbReference type="Pfam" id="PF14528">
    <property type="entry name" value="LAGLIDADG_3"/>
    <property type="match status" value="1"/>
</dbReference>
<dbReference type="Pfam" id="PF01381">
    <property type="entry name" value="HTH_3"/>
    <property type="match status" value="1"/>
</dbReference>
<evidence type="ECO:0000313" key="4">
    <source>
        <dbReference type="Proteomes" id="UP000176422"/>
    </source>
</evidence>
<dbReference type="EMBL" id="MGIT01000003">
    <property type="protein sequence ID" value="OGM92685.1"/>
    <property type="molecule type" value="Genomic_DNA"/>
</dbReference>